<evidence type="ECO:0008006" key="3">
    <source>
        <dbReference type="Google" id="ProtNLM"/>
    </source>
</evidence>
<dbReference type="Proteomes" id="UP001500459">
    <property type="component" value="Unassembled WGS sequence"/>
</dbReference>
<keyword evidence="2" id="KW-1185">Reference proteome</keyword>
<protein>
    <recommendedName>
        <fullName evidence="3">Baseplate protein J-like domain-containing protein</fullName>
    </recommendedName>
</protein>
<gene>
    <name evidence="1" type="ORF">GCM10022393_27020</name>
</gene>
<comment type="caution">
    <text evidence="1">The sequence shown here is derived from an EMBL/GenBank/DDBJ whole genome shotgun (WGS) entry which is preliminary data.</text>
</comment>
<name>A0ABP6ULR1_9FLAO</name>
<proteinExistence type="predicted"/>
<dbReference type="EMBL" id="BAABCW010000011">
    <property type="protein sequence ID" value="GAA3511907.1"/>
    <property type="molecule type" value="Genomic_DNA"/>
</dbReference>
<organism evidence="1 2">
    <name type="scientific">Aquimarina addita</name>
    <dbReference type="NCBI Taxonomy" id="870485"/>
    <lineage>
        <taxon>Bacteria</taxon>
        <taxon>Pseudomonadati</taxon>
        <taxon>Bacteroidota</taxon>
        <taxon>Flavobacteriia</taxon>
        <taxon>Flavobacteriales</taxon>
        <taxon>Flavobacteriaceae</taxon>
        <taxon>Aquimarina</taxon>
    </lineage>
</organism>
<dbReference type="RefSeq" id="WP_344928259.1">
    <property type="nucleotide sequence ID" value="NZ_BAABCW010000011.1"/>
</dbReference>
<evidence type="ECO:0000313" key="2">
    <source>
        <dbReference type="Proteomes" id="UP001500459"/>
    </source>
</evidence>
<sequence length="913" mass="105553">MYTIEEHSEIPKNINYQNDLDFSWLRDQGQKYIEDLGRKLWTDYNIHDPGITIMELLCYAITDLGLRINQPIEDLVAMPNNSESQMHEQFKSALKILTCEPVTQDDYRKLFIDIDGVKNVWLIPYNLTMHLECNPEAPKIDFKPIENTIFNTTEFNAKGLYCLLVDYDKKADQVLIDKEIFETYHQNRNLCEDLIEIKKVPQQCISICVQIQLENGADEEWVHAKIQFEIEQYFSPSLPTYSLQQLQEKGLTTDAIFEGPVLTNGFIINEDLEHTQLRKEVRRSDLINIIMKIEGVSLIEEISMDNCPPDTNNPSSDCVPPVTAQSDAWIIHIEENHKPAICDKSTWTYKKGLLPVGINQEKSAVYLTALEATFKSDQKKSYEDLPMPVGNYTGITDYQTIQHDLPENYGISTYGLSDKVPELRKTQAKQLQGYLIFFDQILSVYFSHLGQVKSLLSGDNDLKRYYILNAVDDIQDIETLINDSLIYENNPNLPLEIDADGSTKSLINDLEDFNTKRNQLLDHLLSRFAEVFEDYTSVMYKLFGKNVDDDIIKTKNAFLNQYDVISSQRGLAYNYRLKTETNTPDVWDTNNVSGFQKRIALLSGMADYQRKNLFNNHLRIEKYIRANSEVEYRWLIIDSNQTYLSSRQDFKTKQQAIDNLLIALKYAFDPENFRLLPTSTGTKTFVALTTPQYTSDPDDEHIIGRQYNRYFSNQDNAEAEIKKVLNFIANIQSEEGFYVIENILALPYHIQNIPNTLNDCLPVCVDENCHSCGPLDPFSYQITIVFPGWISRFSNIDFRNYMEALIRRELPAHILPRICWIGHMKGMLDHAEGEPEPPNDMEILQEKWKKFLISKNNKSNNYHASFTTTKELWCAMSHLNTIYGSGTLHYCENEETEENKNRIILNRSSLGSL</sequence>
<accession>A0ABP6ULR1</accession>
<evidence type="ECO:0000313" key="1">
    <source>
        <dbReference type="EMBL" id="GAA3511907.1"/>
    </source>
</evidence>
<reference evidence="2" key="1">
    <citation type="journal article" date="2019" name="Int. J. Syst. Evol. Microbiol.">
        <title>The Global Catalogue of Microorganisms (GCM) 10K type strain sequencing project: providing services to taxonomists for standard genome sequencing and annotation.</title>
        <authorList>
            <consortium name="The Broad Institute Genomics Platform"/>
            <consortium name="The Broad Institute Genome Sequencing Center for Infectious Disease"/>
            <person name="Wu L."/>
            <person name="Ma J."/>
        </authorList>
    </citation>
    <scope>NUCLEOTIDE SEQUENCE [LARGE SCALE GENOMIC DNA]</scope>
    <source>
        <strain evidence="2">JCM 17106</strain>
    </source>
</reference>